<dbReference type="Pfam" id="PF01694">
    <property type="entry name" value="Rhomboid"/>
    <property type="match status" value="1"/>
</dbReference>
<dbReference type="GO" id="GO:0004252">
    <property type="term" value="F:serine-type endopeptidase activity"/>
    <property type="evidence" value="ECO:0007669"/>
    <property type="project" value="InterPro"/>
</dbReference>
<keyword evidence="3 5" id="KW-1133">Transmembrane helix</keyword>
<protein>
    <recommendedName>
        <fullName evidence="6">Peptidase S54 rhomboid domain-containing protein</fullName>
    </recommendedName>
</protein>
<feature type="transmembrane region" description="Helical" evidence="5">
    <location>
        <begin position="281"/>
        <end position="300"/>
    </location>
</feature>
<feature type="transmembrane region" description="Helical" evidence="5">
    <location>
        <begin position="159"/>
        <end position="177"/>
    </location>
</feature>
<dbReference type="STRING" id="76021.BS329_09560"/>
<dbReference type="Proteomes" id="UP000187486">
    <property type="component" value="Unassembled WGS sequence"/>
</dbReference>
<keyword evidence="8" id="KW-1185">Reference proteome</keyword>
<dbReference type="EMBL" id="MQUQ01000005">
    <property type="protein sequence ID" value="OLZ53075.1"/>
    <property type="molecule type" value="Genomic_DNA"/>
</dbReference>
<dbReference type="SUPFAM" id="SSF144091">
    <property type="entry name" value="Rhomboid-like"/>
    <property type="match status" value="1"/>
</dbReference>
<reference evidence="7 8" key="1">
    <citation type="submission" date="2016-01" db="EMBL/GenBank/DDBJ databases">
        <title>Amycolatopsis coloradensis genome sequencing and assembly.</title>
        <authorList>
            <person name="Mayilraj S."/>
        </authorList>
    </citation>
    <scope>NUCLEOTIDE SEQUENCE [LARGE SCALE GENOMIC DNA]</scope>
    <source>
        <strain evidence="7 8">DSM 44225</strain>
    </source>
</reference>
<dbReference type="AlphaFoldDB" id="A0A1R0KVM9"/>
<dbReference type="Gene3D" id="1.20.1540.10">
    <property type="entry name" value="Rhomboid-like"/>
    <property type="match status" value="1"/>
</dbReference>
<evidence type="ECO:0000256" key="2">
    <source>
        <dbReference type="ARBA" id="ARBA00022692"/>
    </source>
</evidence>
<feature type="transmembrane region" description="Helical" evidence="5">
    <location>
        <begin position="39"/>
        <end position="58"/>
    </location>
</feature>
<comment type="caution">
    <text evidence="7">The sequence shown here is derived from an EMBL/GenBank/DDBJ whole genome shotgun (WGS) entry which is preliminary data.</text>
</comment>
<keyword evidence="4 5" id="KW-0472">Membrane</keyword>
<organism evidence="7 8">
    <name type="scientific">Amycolatopsis coloradensis</name>
    <dbReference type="NCBI Taxonomy" id="76021"/>
    <lineage>
        <taxon>Bacteria</taxon>
        <taxon>Bacillati</taxon>
        <taxon>Actinomycetota</taxon>
        <taxon>Actinomycetes</taxon>
        <taxon>Pseudonocardiales</taxon>
        <taxon>Pseudonocardiaceae</taxon>
        <taxon>Amycolatopsis</taxon>
    </lineage>
</organism>
<feature type="transmembrane region" description="Helical" evidence="5">
    <location>
        <begin position="132"/>
        <end position="153"/>
    </location>
</feature>
<dbReference type="InterPro" id="IPR035952">
    <property type="entry name" value="Rhomboid-like_sf"/>
</dbReference>
<feature type="transmembrane region" description="Helical" evidence="5">
    <location>
        <begin position="306"/>
        <end position="325"/>
    </location>
</feature>
<evidence type="ECO:0000256" key="3">
    <source>
        <dbReference type="ARBA" id="ARBA00022989"/>
    </source>
</evidence>
<evidence type="ECO:0000313" key="7">
    <source>
        <dbReference type="EMBL" id="OLZ53075.1"/>
    </source>
</evidence>
<evidence type="ECO:0000256" key="5">
    <source>
        <dbReference type="SAM" id="Phobius"/>
    </source>
</evidence>
<gene>
    <name evidence="7" type="ORF">BS329_09560</name>
</gene>
<comment type="subcellular location">
    <subcellularLocation>
        <location evidence="1">Membrane</location>
        <topology evidence="1">Multi-pass membrane protein</topology>
    </subcellularLocation>
</comment>
<evidence type="ECO:0000256" key="1">
    <source>
        <dbReference type="ARBA" id="ARBA00004141"/>
    </source>
</evidence>
<sequence>MRAILGGVKVVAVVGLTALLFLSQRVVTVRQVDITQSDLLSRSVHGFCAILWAPLLHVSWAHTSVAAVFVLSVGFAVTSGGLWRWIWLTATVWLVSGFGAWLVGSVVAVGMSGVVLGWLGFLLAWLISIRNFWYFTVAVVLCVSSFLALLLLAVLGGSLPGPLFGFVTGVLAARWLAKKRRPGRSGQDPSKVRKAAARLKKFYVAAMRLLNRPATACAKASFIAIAVWPASWICALLIRLVSQIFSWPIHLAINVGPREAGIGLAGLLLVQLILSRRSRNVVLAVVLWLSCSVVLIWFASAGGSGIFSQATLFAAIGMIVLRWLTKKNRTDHDDRTARQEDVTADTMPLISARFAAGARRVMTRRQDDTSISSTAVERQRVLRVVEVITRSDWTEIVADLGEDIETVEEIRRQLAQRHGWCALILGLAQMLEGYGLVVDWVPEEITRQVKKVVCDSSGHGVRSLVMGAVVDMVVPRVCGVFTGELLSDVPVLNSFNGTEAARALRILAVGVCPAPEEHMEVREHALKLGSYAREILTDQVASLIDEWMGSYVTN</sequence>
<dbReference type="InterPro" id="IPR022764">
    <property type="entry name" value="Peptidase_S54_rhomboid_dom"/>
</dbReference>
<evidence type="ECO:0000259" key="6">
    <source>
        <dbReference type="Pfam" id="PF01694"/>
    </source>
</evidence>
<name>A0A1R0KVM9_9PSEU</name>
<accession>A0A1R0KVM9</accession>
<evidence type="ECO:0000256" key="4">
    <source>
        <dbReference type="ARBA" id="ARBA00023136"/>
    </source>
</evidence>
<feature type="transmembrane region" description="Helical" evidence="5">
    <location>
        <begin position="65"/>
        <end position="86"/>
    </location>
</feature>
<proteinExistence type="predicted"/>
<feature type="transmembrane region" description="Helical" evidence="5">
    <location>
        <begin position="216"/>
        <end position="238"/>
    </location>
</feature>
<feature type="transmembrane region" description="Helical" evidence="5">
    <location>
        <begin position="98"/>
        <end position="125"/>
    </location>
</feature>
<evidence type="ECO:0000313" key="8">
    <source>
        <dbReference type="Proteomes" id="UP000187486"/>
    </source>
</evidence>
<keyword evidence="2 5" id="KW-0812">Transmembrane</keyword>
<feature type="domain" description="Peptidase S54 rhomboid" evidence="6">
    <location>
        <begin position="50"/>
        <end position="176"/>
    </location>
</feature>
<dbReference type="GO" id="GO:0016020">
    <property type="term" value="C:membrane"/>
    <property type="evidence" value="ECO:0007669"/>
    <property type="project" value="UniProtKB-SubCell"/>
</dbReference>
<feature type="transmembrane region" description="Helical" evidence="5">
    <location>
        <begin position="258"/>
        <end position="274"/>
    </location>
</feature>